<dbReference type="PANTHER" id="PTHR31087">
    <property type="match status" value="1"/>
</dbReference>
<keyword evidence="3" id="KW-1185">Reference proteome</keyword>
<evidence type="ECO:0000256" key="1">
    <source>
        <dbReference type="ARBA" id="ARBA00005437"/>
    </source>
</evidence>
<dbReference type="Pfam" id="PF04525">
    <property type="entry name" value="LOR"/>
    <property type="match status" value="1"/>
</dbReference>
<dbReference type="PANTHER" id="PTHR31087:SF85">
    <property type="entry name" value="PROTEIN LURP-ONE-RELATED 7"/>
    <property type="match status" value="1"/>
</dbReference>
<reference evidence="3" key="1">
    <citation type="journal article" date="2017" name="Cell">
        <title>Insights into land plant evolution garnered from the Marchantia polymorpha genome.</title>
        <authorList>
            <person name="Bowman J.L."/>
            <person name="Kohchi T."/>
            <person name="Yamato K.T."/>
            <person name="Jenkins J."/>
            <person name="Shu S."/>
            <person name="Ishizaki K."/>
            <person name="Yamaoka S."/>
            <person name="Nishihama R."/>
            <person name="Nakamura Y."/>
            <person name="Berger F."/>
            <person name="Adam C."/>
            <person name="Aki S.S."/>
            <person name="Althoff F."/>
            <person name="Araki T."/>
            <person name="Arteaga-Vazquez M.A."/>
            <person name="Balasubrmanian S."/>
            <person name="Barry K."/>
            <person name="Bauer D."/>
            <person name="Boehm C.R."/>
            <person name="Briginshaw L."/>
            <person name="Caballero-Perez J."/>
            <person name="Catarino B."/>
            <person name="Chen F."/>
            <person name="Chiyoda S."/>
            <person name="Chovatia M."/>
            <person name="Davies K.M."/>
            <person name="Delmans M."/>
            <person name="Demura T."/>
            <person name="Dierschke T."/>
            <person name="Dolan L."/>
            <person name="Dorantes-Acosta A.E."/>
            <person name="Eklund D.M."/>
            <person name="Florent S.N."/>
            <person name="Flores-Sandoval E."/>
            <person name="Fujiyama A."/>
            <person name="Fukuzawa H."/>
            <person name="Galik B."/>
            <person name="Grimanelli D."/>
            <person name="Grimwood J."/>
            <person name="Grossniklaus U."/>
            <person name="Hamada T."/>
            <person name="Haseloff J."/>
            <person name="Hetherington A.J."/>
            <person name="Higo A."/>
            <person name="Hirakawa Y."/>
            <person name="Hundley H.N."/>
            <person name="Ikeda Y."/>
            <person name="Inoue K."/>
            <person name="Inoue S.I."/>
            <person name="Ishida S."/>
            <person name="Jia Q."/>
            <person name="Kakita M."/>
            <person name="Kanazawa T."/>
            <person name="Kawai Y."/>
            <person name="Kawashima T."/>
            <person name="Kennedy M."/>
            <person name="Kinose K."/>
            <person name="Kinoshita T."/>
            <person name="Kohara Y."/>
            <person name="Koide E."/>
            <person name="Komatsu K."/>
            <person name="Kopischke S."/>
            <person name="Kubo M."/>
            <person name="Kyozuka J."/>
            <person name="Lagercrantz U."/>
            <person name="Lin S.S."/>
            <person name="Lindquist E."/>
            <person name="Lipzen A.M."/>
            <person name="Lu C.W."/>
            <person name="De Luna E."/>
            <person name="Martienssen R.A."/>
            <person name="Minamino N."/>
            <person name="Mizutani M."/>
            <person name="Mizutani M."/>
            <person name="Mochizuki N."/>
            <person name="Monte I."/>
            <person name="Mosher R."/>
            <person name="Nagasaki H."/>
            <person name="Nakagami H."/>
            <person name="Naramoto S."/>
            <person name="Nishitani K."/>
            <person name="Ohtani M."/>
            <person name="Okamoto T."/>
            <person name="Okumura M."/>
            <person name="Phillips J."/>
            <person name="Pollak B."/>
            <person name="Reinders A."/>
            <person name="Rovekamp M."/>
            <person name="Sano R."/>
            <person name="Sawa S."/>
            <person name="Schmid M.W."/>
            <person name="Shirakawa M."/>
            <person name="Solano R."/>
            <person name="Spunde A."/>
            <person name="Suetsugu N."/>
            <person name="Sugano S."/>
            <person name="Sugiyama A."/>
            <person name="Sun R."/>
            <person name="Suzuki Y."/>
            <person name="Takenaka M."/>
            <person name="Takezawa D."/>
            <person name="Tomogane H."/>
            <person name="Tsuzuki M."/>
            <person name="Ueda T."/>
            <person name="Umeda M."/>
            <person name="Ward J.M."/>
            <person name="Watanabe Y."/>
            <person name="Yazaki K."/>
            <person name="Yokoyama R."/>
            <person name="Yoshitake Y."/>
            <person name="Yotsui I."/>
            <person name="Zachgo S."/>
            <person name="Schmutz J."/>
        </authorList>
    </citation>
    <scope>NUCLEOTIDE SEQUENCE [LARGE SCALE GENOMIC DNA]</scope>
    <source>
        <strain evidence="3">Tak-1</strain>
    </source>
</reference>
<dbReference type="InterPro" id="IPR025659">
    <property type="entry name" value="Tubby-like_C"/>
</dbReference>
<dbReference type="InterPro" id="IPR007612">
    <property type="entry name" value="LOR"/>
</dbReference>
<proteinExistence type="inferred from homology"/>
<dbReference type="Proteomes" id="UP000244005">
    <property type="component" value="Unassembled WGS sequence"/>
</dbReference>
<dbReference type="InterPro" id="IPR038595">
    <property type="entry name" value="LOR_sf"/>
</dbReference>
<name>A0A2R6X5U4_MARPO</name>
<accession>A0A2R6X5U4</accession>
<dbReference type="Gramene" id="Mp6g04510.1">
    <property type="protein sequence ID" value="Mp6g04510.1.cds"/>
    <property type="gene ID" value="Mp6g04510"/>
</dbReference>
<evidence type="ECO:0000313" key="2">
    <source>
        <dbReference type="EMBL" id="PTQ41478.1"/>
    </source>
</evidence>
<sequence>MKLQQDLDETPKSGFVDVPEVVSAQYVVSETLCLSVESNKHWSWCGEEITIENDHAQRPFTVESTGHGSILVRDISGNGLVFLRQQYLAFRRTWKVYLGEKCEKSSYLYTFTHTGRKHFSVFLATNTNRDKPDFIVKKERSRHRSFDVYYKDDDRKSIVEAKHVKGEKKMKVAIHPGVDLAFAATLIVLMDR</sequence>
<dbReference type="Gene3D" id="2.40.160.200">
    <property type="entry name" value="LURP1-related"/>
    <property type="match status" value="1"/>
</dbReference>
<protein>
    <recommendedName>
        <fullName evidence="4">Tubby C-terminal domain-containing protein</fullName>
    </recommendedName>
</protein>
<dbReference type="SUPFAM" id="SSF54518">
    <property type="entry name" value="Tubby C-terminal domain-like"/>
    <property type="match status" value="1"/>
</dbReference>
<dbReference type="AlphaFoldDB" id="A0A2R6X5U4"/>
<dbReference type="EMBL" id="KZ772706">
    <property type="protein sequence ID" value="PTQ41478.1"/>
    <property type="molecule type" value="Genomic_DNA"/>
</dbReference>
<evidence type="ECO:0008006" key="4">
    <source>
        <dbReference type="Google" id="ProtNLM"/>
    </source>
</evidence>
<gene>
    <name evidence="2" type="ORF">MARPO_0034s0065</name>
</gene>
<comment type="similarity">
    <text evidence="1">Belongs to the LOR family.</text>
</comment>
<evidence type="ECO:0000313" key="3">
    <source>
        <dbReference type="Proteomes" id="UP000244005"/>
    </source>
</evidence>
<organism evidence="2 3">
    <name type="scientific">Marchantia polymorpha</name>
    <name type="common">Common liverwort</name>
    <name type="synonym">Marchantia aquatica</name>
    <dbReference type="NCBI Taxonomy" id="3197"/>
    <lineage>
        <taxon>Eukaryota</taxon>
        <taxon>Viridiplantae</taxon>
        <taxon>Streptophyta</taxon>
        <taxon>Embryophyta</taxon>
        <taxon>Marchantiophyta</taxon>
        <taxon>Marchantiopsida</taxon>
        <taxon>Marchantiidae</taxon>
        <taxon>Marchantiales</taxon>
        <taxon>Marchantiaceae</taxon>
        <taxon>Marchantia</taxon>
    </lineage>
</organism>
<dbReference type="OrthoDB" id="97518at2759"/>